<name>A0A559IWV0_9BACL</name>
<dbReference type="EMBL" id="VNJK01000001">
    <property type="protein sequence ID" value="TVX92105.1"/>
    <property type="molecule type" value="Genomic_DNA"/>
</dbReference>
<dbReference type="Proteomes" id="UP000318102">
    <property type="component" value="Unassembled WGS sequence"/>
</dbReference>
<reference evidence="1 2" key="1">
    <citation type="submission" date="2019-07" db="EMBL/GenBank/DDBJ databases">
        <authorList>
            <person name="Kim J."/>
        </authorList>
    </citation>
    <scope>NUCLEOTIDE SEQUENCE [LARGE SCALE GENOMIC DNA]</scope>
    <source>
        <strain evidence="1 2">N4</strain>
    </source>
</reference>
<evidence type="ECO:0000313" key="2">
    <source>
        <dbReference type="Proteomes" id="UP000318102"/>
    </source>
</evidence>
<sequence length="129" mass="14742">MLKFLDTRHLPYGSFQPILPDVKEHTFGWMCLHGAELGEWTGIQMEIDWAKVKEADLGELELLIRLHHAQGPLVYQATETCHEKGTLFVDYETRAEQSGDATYFFSFISRTNSAVVHGPIEIRGYIEQS</sequence>
<accession>A0A559IWV0</accession>
<organism evidence="1 2">
    <name type="scientific">Paenibacillus agilis</name>
    <dbReference type="NCBI Taxonomy" id="3020863"/>
    <lineage>
        <taxon>Bacteria</taxon>
        <taxon>Bacillati</taxon>
        <taxon>Bacillota</taxon>
        <taxon>Bacilli</taxon>
        <taxon>Bacillales</taxon>
        <taxon>Paenibacillaceae</taxon>
        <taxon>Paenibacillus</taxon>
    </lineage>
</organism>
<proteinExistence type="predicted"/>
<keyword evidence="2" id="KW-1185">Reference proteome</keyword>
<dbReference type="OrthoDB" id="2606646at2"/>
<dbReference type="RefSeq" id="WP_144987245.1">
    <property type="nucleotide sequence ID" value="NZ_VNJK01000001.1"/>
</dbReference>
<comment type="caution">
    <text evidence="1">The sequence shown here is derived from an EMBL/GenBank/DDBJ whole genome shotgun (WGS) entry which is preliminary data.</text>
</comment>
<gene>
    <name evidence="1" type="ORF">FPZ44_02955</name>
</gene>
<protein>
    <submittedName>
        <fullName evidence="1">Uncharacterized protein</fullName>
    </submittedName>
</protein>
<dbReference type="AlphaFoldDB" id="A0A559IWV0"/>
<evidence type="ECO:0000313" key="1">
    <source>
        <dbReference type="EMBL" id="TVX92105.1"/>
    </source>
</evidence>